<dbReference type="Pfam" id="PF01182">
    <property type="entry name" value="Glucosamine_iso"/>
    <property type="match status" value="1"/>
</dbReference>
<dbReference type="InterPro" id="IPR037171">
    <property type="entry name" value="NagB/RpiA_transferase-like"/>
</dbReference>
<dbReference type="STRING" id="2903.R1FZ46"/>
<dbReference type="GO" id="GO:0005975">
    <property type="term" value="P:carbohydrate metabolic process"/>
    <property type="evidence" value="ECO:0007669"/>
    <property type="project" value="InterPro"/>
</dbReference>
<dbReference type="EnsemblProtists" id="EOD38824">
    <property type="protein sequence ID" value="EOD38824"/>
    <property type="gene ID" value="EMIHUDRAFT_48337"/>
</dbReference>
<dbReference type="GeneID" id="17251354"/>
<dbReference type="InterPro" id="IPR006148">
    <property type="entry name" value="Glc/Gal-6P_isomerase"/>
</dbReference>
<dbReference type="Proteomes" id="UP000013827">
    <property type="component" value="Unassembled WGS sequence"/>
</dbReference>
<reference evidence="2" key="2">
    <citation type="submission" date="2024-10" db="UniProtKB">
        <authorList>
            <consortium name="EnsemblProtists"/>
        </authorList>
    </citation>
    <scope>IDENTIFICATION</scope>
</reference>
<dbReference type="KEGG" id="ehx:EMIHUDRAFT_48337"/>
<keyword evidence="3" id="KW-1185">Reference proteome</keyword>
<dbReference type="Gene3D" id="3.40.50.1360">
    <property type="match status" value="1"/>
</dbReference>
<evidence type="ECO:0000313" key="3">
    <source>
        <dbReference type="Proteomes" id="UP000013827"/>
    </source>
</evidence>
<dbReference type="RefSeq" id="XP_005791253.1">
    <property type="nucleotide sequence ID" value="XM_005791196.1"/>
</dbReference>
<evidence type="ECO:0000259" key="1">
    <source>
        <dbReference type="Pfam" id="PF01182"/>
    </source>
</evidence>
<dbReference type="PaxDb" id="2903-EOD05164"/>
<name>A0A0D3I1M9_EMIH1</name>
<proteinExistence type="predicted"/>
<dbReference type="AlphaFoldDB" id="A0A0D3I1M9"/>
<dbReference type="HOGENOM" id="CLU_184903_0_0_1"/>
<dbReference type="KEGG" id="ehx:EMIHUDRAFT_48295"/>
<accession>A0A0D3I1M9</accession>
<feature type="domain" description="Glucosamine/galactosamine-6-phosphate isomerase" evidence="1">
    <location>
        <begin position="8"/>
        <end position="79"/>
    </location>
</feature>
<dbReference type="PANTHER" id="PTHR11054:SF0">
    <property type="entry name" value="6-PHOSPHOGLUCONOLACTONASE"/>
    <property type="match status" value="1"/>
</dbReference>
<evidence type="ECO:0000313" key="2">
    <source>
        <dbReference type="EnsemblProtists" id="EOD05164"/>
    </source>
</evidence>
<dbReference type="EnsemblProtists" id="EOD05164">
    <property type="protein sequence ID" value="EOD05164"/>
    <property type="gene ID" value="EMIHUDRAFT_48295"/>
</dbReference>
<protein>
    <recommendedName>
        <fullName evidence="1">Glucosamine/galactosamine-6-phosphate isomerase domain-containing protein</fullName>
    </recommendedName>
</protein>
<reference evidence="3" key="1">
    <citation type="journal article" date="2013" name="Nature">
        <title>Pan genome of the phytoplankton Emiliania underpins its global distribution.</title>
        <authorList>
            <person name="Read B.A."/>
            <person name="Kegel J."/>
            <person name="Klute M.J."/>
            <person name="Kuo A."/>
            <person name="Lefebvre S.C."/>
            <person name="Maumus F."/>
            <person name="Mayer C."/>
            <person name="Miller J."/>
            <person name="Monier A."/>
            <person name="Salamov A."/>
            <person name="Young J."/>
            <person name="Aguilar M."/>
            <person name="Claverie J.M."/>
            <person name="Frickenhaus S."/>
            <person name="Gonzalez K."/>
            <person name="Herman E.K."/>
            <person name="Lin Y.C."/>
            <person name="Napier J."/>
            <person name="Ogata H."/>
            <person name="Sarno A.F."/>
            <person name="Shmutz J."/>
            <person name="Schroeder D."/>
            <person name="de Vargas C."/>
            <person name="Verret F."/>
            <person name="von Dassow P."/>
            <person name="Valentin K."/>
            <person name="Van de Peer Y."/>
            <person name="Wheeler G."/>
            <person name="Dacks J.B."/>
            <person name="Delwiche C.F."/>
            <person name="Dyhrman S.T."/>
            <person name="Glockner G."/>
            <person name="John U."/>
            <person name="Richards T."/>
            <person name="Worden A.Z."/>
            <person name="Zhang X."/>
            <person name="Grigoriev I.V."/>
            <person name="Allen A.E."/>
            <person name="Bidle K."/>
            <person name="Borodovsky M."/>
            <person name="Bowler C."/>
            <person name="Brownlee C."/>
            <person name="Cock J.M."/>
            <person name="Elias M."/>
            <person name="Gladyshev V.N."/>
            <person name="Groth M."/>
            <person name="Guda C."/>
            <person name="Hadaegh A."/>
            <person name="Iglesias-Rodriguez M.D."/>
            <person name="Jenkins J."/>
            <person name="Jones B.M."/>
            <person name="Lawson T."/>
            <person name="Leese F."/>
            <person name="Lindquist E."/>
            <person name="Lobanov A."/>
            <person name="Lomsadze A."/>
            <person name="Malik S.B."/>
            <person name="Marsh M.E."/>
            <person name="Mackinder L."/>
            <person name="Mock T."/>
            <person name="Mueller-Roeber B."/>
            <person name="Pagarete A."/>
            <person name="Parker M."/>
            <person name="Probert I."/>
            <person name="Quesneville H."/>
            <person name="Raines C."/>
            <person name="Rensing S.A."/>
            <person name="Riano-Pachon D.M."/>
            <person name="Richier S."/>
            <person name="Rokitta S."/>
            <person name="Shiraiwa Y."/>
            <person name="Soanes D.M."/>
            <person name="van der Giezen M."/>
            <person name="Wahlund T.M."/>
            <person name="Williams B."/>
            <person name="Wilson W."/>
            <person name="Wolfe G."/>
            <person name="Wurch L.L."/>
        </authorList>
    </citation>
    <scope>NUCLEOTIDE SEQUENCE</scope>
</reference>
<sequence>ASLHASSCEQVLLGMGPDGHTASLFPAHAVLCETGRAVTYVDDSPKPPACRVTLTLPAINAARLALFVVTGGSKASAVR</sequence>
<dbReference type="InterPro" id="IPR039104">
    <property type="entry name" value="6PGL"/>
</dbReference>
<dbReference type="RefSeq" id="XP_005757593.1">
    <property type="nucleotide sequence ID" value="XM_005757536.1"/>
</dbReference>
<organism evidence="2 3">
    <name type="scientific">Emiliania huxleyi (strain CCMP1516)</name>
    <dbReference type="NCBI Taxonomy" id="280463"/>
    <lineage>
        <taxon>Eukaryota</taxon>
        <taxon>Haptista</taxon>
        <taxon>Haptophyta</taxon>
        <taxon>Prymnesiophyceae</taxon>
        <taxon>Isochrysidales</taxon>
        <taxon>Noelaerhabdaceae</taxon>
        <taxon>Emiliania</taxon>
    </lineage>
</organism>
<dbReference type="SUPFAM" id="SSF100950">
    <property type="entry name" value="NagB/RpiA/CoA transferase-like"/>
    <property type="match status" value="1"/>
</dbReference>
<dbReference type="eggNOG" id="KOG3147">
    <property type="taxonomic scope" value="Eukaryota"/>
</dbReference>
<dbReference type="PANTHER" id="PTHR11054">
    <property type="entry name" value="6-PHOSPHOGLUCONOLACTONASE"/>
    <property type="match status" value="1"/>
</dbReference>
<dbReference type="GeneID" id="17284095"/>